<dbReference type="AlphaFoldDB" id="A0A2P6NMM3"/>
<dbReference type="Pfam" id="PF00120">
    <property type="entry name" value="Gln-synt_C"/>
    <property type="match status" value="1"/>
</dbReference>
<evidence type="ECO:0000259" key="7">
    <source>
        <dbReference type="PROSITE" id="PS51987"/>
    </source>
</evidence>
<dbReference type="InterPro" id="IPR014746">
    <property type="entry name" value="Gln_synth/guanido_kin_cat_dom"/>
</dbReference>
<dbReference type="SUPFAM" id="SSF54368">
    <property type="entry name" value="Glutamine synthetase, N-terminal domain"/>
    <property type="match status" value="1"/>
</dbReference>
<dbReference type="InterPro" id="IPR008146">
    <property type="entry name" value="Gln_synth_cat_dom"/>
</dbReference>
<evidence type="ECO:0000313" key="9">
    <source>
        <dbReference type="Proteomes" id="UP000241769"/>
    </source>
</evidence>
<comment type="similarity">
    <text evidence="1 5 6">Belongs to the glutamine synthetase family.</text>
</comment>
<keyword evidence="9" id="KW-1185">Reference proteome</keyword>
<protein>
    <submittedName>
        <fullName evidence="8">L-glutamine synthetase</fullName>
    </submittedName>
</protein>
<dbReference type="Gene3D" id="3.10.20.70">
    <property type="entry name" value="Glutamine synthetase, N-terminal domain"/>
    <property type="match status" value="1"/>
</dbReference>
<dbReference type="EMBL" id="MDYQ01000048">
    <property type="protein sequence ID" value="PRP85213.1"/>
    <property type="molecule type" value="Genomic_DNA"/>
</dbReference>
<evidence type="ECO:0000256" key="3">
    <source>
        <dbReference type="ARBA" id="ARBA00022741"/>
    </source>
</evidence>
<dbReference type="Proteomes" id="UP000241769">
    <property type="component" value="Unassembled WGS sequence"/>
</dbReference>
<keyword evidence="4" id="KW-0067">ATP-binding</keyword>
<dbReference type="GO" id="GO:0004356">
    <property type="term" value="F:glutamine synthetase activity"/>
    <property type="evidence" value="ECO:0007669"/>
    <property type="project" value="InterPro"/>
</dbReference>
<dbReference type="GO" id="GO:0005524">
    <property type="term" value="F:ATP binding"/>
    <property type="evidence" value="ECO:0007669"/>
    <property type="project" value="UniProtKB-KW"/>
</dbReference>
<name>A0A2P6NMM3_9EUKA</name>
<dbReference type="InParanoid" id="A0A2P6NMM3"/>
<dbReference type="Gene3D" id="3.30.590.10">
    <property type="entry name" value="Glutamine synthetase/guanido kinase, catalytic domain"/>
    <property type="match status" value="1"/>
</dbReference>
<dbReference type="PANTHER" id="PTHR43785:SF12">
    <property type="entry name" value="TYPE-1 GLUTAMINE SYNTHETASE 2"/>
    <property type="match status" value="1"/>
</dbReference>
<dbReference type="STRING" id="1890364.A0A2P6NMM3"/>
<dbReference type="InterPro" id="IPR036651">
    <property type="entry name" value="Gln_synt_N_sf"/>
</dbReference>
<organism evidence="8 9">
    <name type="scientific">Planoprotostelium fungivorum</name>
    <dbReference type="NCBI Taxonomy" id="1890364"/>
    <lineage>
        <taxon>Eukaryota</taxon>
        <taxon>Amoebozoa</taxon>
        <taxon>Evosea</taxon>
        <taxon>Variosea</taxon>
        <taxon>Cavosteliida</taxon>
        <taxon>Cavosteliaceae</taxon>
        <taxon>Planoprotostelium</taxon>
    </lineage>
</organism>
<feature type="domain" description="GS catalytic" evidence="7">
    <location>
        <begin position="528"/>
        <end position="871"/>
    </location>
</feature>
<evidence type="ECO:0000256" key="5">
    <source>
        <dbReference type="PROSITE-ProRule" id="PRU01331"/>
    </source>
</evidence>
<dbReference type="OrthoDB" id="77835at2759"/>
<sequence>SATEKVKFFPTPLKPLPLPSLGPSRAQDEVVGGSLRLACLSENFAHQIMSYRLQSPTQVLWTRLATPDSDSALFLTPVRCFWALQIASKRLEIDAWVILFAWMLSFGPPEIGPLQIKSRALDSNSTLNSTPEDPFFSHKRTKLSHEINSRTLDSNSTLNSTPEDPFFSHKRTKLSHEVQSLLTSTPTLVPPRACLLSTHIRFTLCATQALSLLLDRDLAFRIAQPFLLGDHSRLVESYTCLIAWPGGRFQSKNCSHHHVQEEVEGHGADAGGQTEEVVVLVNVKRFTSDQKQSALLNQCTPLVENHAIIFVVRLSKLWPTPLKSFQTECKKESLVRLVNVITKALSSETHKFEVLYLVTKGIGNDAKTRLCSPLNYVTSQQPTSMLSRAATQALRTKTYRLNNVRNSSTQLSKTEQHLIDIVNNSKHPMVKVAAIDIDGVPRGKYIDKNKFVSTLKNGSAFCSVVFGWDCADELYDRTKSVGWHMGYADFETSLDPKTFRQVPWEDDMPFLLMDYTNKKTGEGLPVCPRSLLKKVDRIIGELKDEGFTAHVGCEYEFFNYLETPKTIRDKGYVNPEPLTPGMFGYSLLRTGRNREYISALMHHLHKFGIPIEGLHTETGPGVLEAAIQYSEALEAADRAILFKMGSKDIARDFGIIPTFMAKPSASLPGCGGHMHMSLTDEKNHPVFFDEKGKDKMSDTFRHFLAGQMHCLPQIMPMYAPTINSYKRFVEGYWAPTTATWGVENRTVSFRVIGGSPKSLRVEVRIPGADCNPYLGIAASLASGLYGIKNKLELPPPTGGSAYGDKGKGGFVQETLPKNLHEAAQRMNESKVAREILGEEFVDHFAETRIWEWRKYQTAVTNWEIERYFEII</sequence>
<gene>
    <name evidence="8" type="ORF">PROFUN_06983</name>
</gene>
<feature type="non-terminal residue" evidence="8">
    <location>
        <position position="1"/>
    </location>
</feature>
<evidence type="ECO:0000313" key="8">
    <source>
        <dbReference type="EMBL" id="PRP85213.1"/>
    </source>
</evidence>
<evidence type="ECO:0000256" key="6">
    <source>
        <dbReference type="RuleBase" id="RU000384"/>
    </source>
</evidence>
<evidence type="ECO:0000256" key="1">
    <source>
        <dbReference type="ARBA" id="ARBA00009897"/>
    </source>
</evidence>
<evidence type="ECO:0000256" key="4">
    <source>
        <dbReference type="ARBA" id="ARBA00022840"/>
    </source>
</evidence>
<accession>A0A2P6NMM3</accession>
<dbReference type="SUPFAM" id="SSF55931">
    <property type="entry name" value="Glutamine synthetase/guanido kinase"/>
    <property type="match status" value="1"/>
</dbReference>
<reference evidence="8 9" key="1">
    <citation type="journal article" date="2018" name="Genome Biol. Evol.">
        <title>Multiple Roots of Fruiting Body Formation in Amoebozoa.</title>
        <authorList>
            <person name="Hillmann F."/>
            <person name="Forbes G."/>
            <person name="Novohradska S."/>
            <person name="Ferling I."/>
            <person name="Riege K."/>
            <person name="Groth M."/>
            <person name="Westermann M."/>
            <person name="Marz M."/>
            <person name="Spaller T."/>
            <person name="Winckler T."/>
            <person name="Schaap P."/>
            <person name="Glockner G."/>
        </authorList>
    </citation>
    <scope>NUCLEOTIDE SEQUENCE [LARGE SCALE GENOMIC DNA]</scope>
    <source>
        <strain evidence="8 9">Jena</strain>
    </source>
</reference>
<dbReference type="FunFam" id="3.30.590.10:FF:000005">
    <property type="entry name" value="Probable glutamine synthetase"/>
    <property type="match status" value="1"/>
</dbReference>
<proteinExistence type="inferred from homology"/>
<dbReference type="GO" id="GO:0006576">
    <property type="term" value="P:biogenic amine metabolic process"/>
    <property type="evidence" value="ECO:0007669"/>
    <property type="project" value="UniProtKB-ARBA"/>
</dbReference>
<dbReference type="SMART" id="SM01230">
    <property type="entry name" value="Gln-synt_C"/>
    <property type="match status" value="1"/>
</dbReference>
<dbReference type="FunCoup" id="A0A2P6NMM3">
    <property type="interactions" value="62"/>
</dbReference>
<evidence type="ECO:0000256" key="2">
    <source>
        <dbReference type="ARBA" id="ARBA00022598"/>
    </source>
</evidence>
<dbReference type="GO" id="GO:0006542">
    <property type="term" value="P:glutamine biosynthetic process"/>
    <property type="evidence" value="ECO:0007669"/>
    <property type="project" value="InterPro"/>
</dbReference>
<keyword evidence="2" id="KW-0436">Ligase</keyword>
<comment type="caution">
    <text evidence="8">The sequence shown here is derived from an EMBL/GenBank/DDBJ whole genome shotgun (WGS) entry which is preliminary data.</text>
</comment>
<keyword evidence="3" id="KW-0547">Nucleotide-binding</keyword>
<dbReference type="PROSITE" id="PS51987">
    <property type="entry name" value="GS_CATALYTIC"/>
    <property type="match status" value="1"/>
</dbReference>
<dbReference type="PANTHER" id="PTHR43785">
    <property type="entry name" value="GAMMA-GLUTAMYLPUTRESCINE SYNTHETASE"/>
    <property type="match status" value="1"/>
</dbReference>